<dbReference type="EMBL" id="JAFIMR010000023">
    <property type="protein sequence ID" value="KAI1864641.1"/>
    <property type="molecule type" value="Genomic_DNA"/>
</dbReference>
<name>A0A9P9WI49_9PEZI</name>
<dbReference type="InterPro" id="IPR016169">
    <property type="entry name" value="FAD-bd_PCMH_sub2"/>
</dbReference>
<sequence>MVFEYIDDCCTSWSGSSYEFTTVNGLHSFGRACASRFYPLAYLNLLACASRFYPLAYLIVPLPYQSMRLVAFALAAAPLTAMGAKPSTCYCMPGDTCWPSSTTWSQFNSTVGGRLIATVPIGSPCHDPNYDAAACAALQEEWTLPTPHLESSSSLMQTYFANQSCDPFTAQDKPCVLGNYVSYAVDVASTADVAATVNFAKKNNIRLVIRNTGHDFFGRSTGAGSLAVWTHNLDSVEVTSWSDSAYSGAAMKFGAGVLGYKATQAAHEAGLVVVGGECPTVGIAGGFTQGGGHSVLSTEFGLAADQTLEFEVVTAAGTVVTASRKVNSDLYWALSGGGPGTFGVVTSLTVRAFPETTIGGATLALSAAYTTQDLFNEAVTAFHAMLPNMTDLGASVAYLLTNQVLQLNPVTVYNSTGDYVKNTVLAPFIAKLAELGVPSSSSFTSLSYNDHYEKYMGPLPNGHLAVNSYQFGSRLIPRSVVETNNEGFNAVVQNLTAHGVIAGVTAASYANVQQASNSVHPAWRSSIMQLQIITLWDNSPDAWSKNLAAQKQMTNEFVPQVMAITPGSGTYINEADFNQPNWKEDFFGPNYNRLLAIKNKWDPTGVFYILKGIGSDAWTVAADGRMCRA</sequence>
<dbReference type="GO" id="GO:0016491">
    <property type="term" value="F:oxidoreductase activity"/>
    <property type="evidence" value="ECO:0007669"/>
    <property type="project" value="UniProtKB-KW"/>
</dbReference>
<evidence type="ECO:0000256" key="1">
    <source>
        <dbReference type="ARBA" id="ARBA00005466"/>
    </source>
</evidence>
<dbReference type="InterPro" id="IPR012951">
    <property type="entry name" value="BBE"/>
</dbReference>
<feature type="domain" description="FAD-binding PCMH-type" evidence="3">
    <location>
        <begin position="177"/>
        <end position="355"/>
    </location>
</feature>
<dbReference type="PANTHER" id="PTHR13878">
    <property type="entry name" value="GULONOLACTONE OXIDASE"/>
    <property type="match status" value="1"/>
</dbReference>
<dbReference type="InterPro" id="IPR036318">
    <property type="entry name" value="FAD-bd_PCMH-like_sf"/>
</dbReference>
<dbReference type="Pfam" id="PF01565">
    <property type="entry name" value="FAD_binding_4"/>
    <property type="match status" value="1"/>
</dbReference>
<comment type="caution">
    <text evidence="4">The sequence shown here is derived from an EMBL/GenBank/DDBJ whole genome shotgun (WGS) entry which is preliminary data.</text>
</comment>
<dbReference type="PROSITE" id="PS51387">
    <property type="entry name" value="FAD_PCMH"/>
    <property type="match status" value="1"/>
</dbReference>
<reference evidence="4" key="1">
    <citation type="submission" date="2021-03" db="EMBL/GenBank/DDBJ databases">
        <title>Revisited historic fungal species revealed as producer of novel bioactive compounds through whole genome sequencing and comparative genomics.</title>
        <authorList>
            <person name="Vignolle G.A."/>
            <person name="Hochenegger N."/>
            <person name="Mach R.L."/>
            <person name="Mach-Aigner A.R."/>
            <person name="Javad Rahimi M."/>
            <person name="Salim K.A."/>
            <person name="Chan C.M."/>
            <person name="Lim L.B.L."/>
            <person name="Cai F."/>
            <person name="Druzhinina I.S."/>
            <person name="U'Ren J.M."/>
            <person name="Derntl C."/>
        </authorList>
    </citation>
    <scope>NUCLEOTIDE SEQUENCE</scope>
    <source>
        <strain evidence="4">TUCIM 5799</strain>
    </source>
</reference>
<dbReference type="Proteomes" id="UP000829685">
    <property type="component" value="Unassembled WGS sequence"/>
</dbReference>
<dbReference type="SUPFAM" id="SSF56176">
    <property type="entry name" value="FAD-binding/transporter-associated domain-like"/>
    <property type="match status" value="1"/>
</dbReference>
<dbReference type="InterPro" id="IPR006094">
    <property type="entry name" value="Oxid_FAD_bind_N"/>
</dbReference>
<accession>A0A9P9WI49</accession>
<dbReference type="InterPro" id="IPR050432">
    <property type="entry name" value="FAD-linked_Oxidoreductases_BP"/>
</dbReference>
<dbReference type="OrthoDB" id="9983560at2759"/>
<gene>
    <name evidence="4" type="ORF">JX265_008365</name>
</gene>
<dbReference type="Pfam" id="PF08031">
    <property type="entry name" value="BBE"/>
    <property type="match status" value="1"/>
</dbReference>
<proteinExistence type="inferred from homology"/>
<dbReference type="GO" id="GO:0071949">
    <property type="term" value="F:FAD binding"/>
    <property type="evidence" value="ECO:0007669"/>
    <property type="project" value="InterPro"/>
</dbReference>
<keyword evidence="5" id="KW-1185">Reference proteome</keyword>
<evidence type="ECO:0000256" key="2">
    <source>
        <dbReference type="ARBA" id="ARBA00023002"/>
    </source>
</evidence>
<dbReference type="Gene3D" id="3.30.465.10">
    <property type="match status" value="2"/>
</dbReference>
<evidence type="ECO:0000313" key="5">
    <source>
        <dbReference type="Proteomes" id="UP000829685"/>
    </source>
</evidence>
<comment type="similarity">
    <text evidence="1">Belongs to the oxygen-dependent FAD-linked oxidoreductase family.</text>
</comment>
<organism evidence="4 5">
    <name type="scientific">Neoarthrinium moseri</name>
    <dbReference type="NCBI Taxonomy" id="1658444"/>
    <lineage>
        <taxon>Eukaryota</taxon>
        <taxon>Fungi</taxon>
        <taxon>Dikarya</taxon>
        <taxon>Ascomycota</taxon>
        <taxon>Pezizomycotina</taxon>
        <taxon>Sordariomycetes</taxon>
        <taxon>Xylariomycetidae</taxon>
        <taxon>Amphisphaeriales</taxon>
        <taxon>Apiosporaceae</taxon>
        <taxon>Neoarthrinium</taxon>
    </lineage>
</organism>
<protein>
    <recommendedName>
        <fullName evidence="3">FAD-binding PCMH-type domain-containing protein</fullName>
    </recommendedName>
</protein>
<evidence type="ECO:0000313" key="4">
    <source>
        <dbReference type="EMBL" id="KAI1864641.1"/>
    </source>
</evidence>
<dbReference type="InterPro" id="IPR016166">
    <property type="entry name" value="FAD-bd_PCMH"/>
</dbReference>
<dbReference type="PANTHER" id="PTHR13878:SF91">
    <property type="entry name" value="FAD BINDING DOMAIN PROTEIN (AFU_ORTHOLOGUE AFUA_6G12070)-RELATED"/>
    <property type="match status" value="1"/>
</dbReference>
<evidence type="ECO:0000259" key="3">
    <source>
        <dbReference type="PROSITE" id="PS51387"/>
    </source>
</evidence>
<dbReference type="AlphaFoldDB" id="A0A9P9WI49"/>
<keyword evidence="2" id="KW-0560">Oxidoreductase</keyword>